<evidence type="ECO:0000256" key="1">
    <source>
        <dbReference type="SAM" id="MobiDB-lite"/>
    </source>
</evidence>
<keyword evidence="3" id="KW-1185">Reference proteome</keyword>
<proteinExistence type="predicted"/>
<dbReference type="KEGG" id="ftj:FTUN_5922"/>
<feature type="region of interest" description="Disordered" evidence="1">
    <location>
        <begin position="106"/>
        <end position="133"/>
    </location>
</feature>
<dbReference type="Proteomes" id="UP000503447">
    <property type="component" value="Chromosome"/>
</dbReference>
<name>A0A6M5YXV2_9BACT</name>
<gene>
    <name evidence="2" type="ORF">FTUN_5922</name>
</gene>
<sequence length="133" mass="13690">MTPDPLAALARFTPASAVDPAELLFAAGRASARTHWGWKAAVGALALSNVALLAVLVFGSRDAAPVVPSPLPIVPIEPAPVSPSAPAPPADPWSYRALRAMDADLAPVPEPAPNLLPQHEPLTVMSGRRGGLE</sequence>
<accession>A0A6M5YXV2</accession>
<organism evidence="2 3">
    <name type="scientific">Frigoriglobus tundricola</name>
    <dbReference type="NCBI Taxonomy" id="2774151"/>
    <lineage>
        <taxon>Bacteria</taxon>
        <taxon>Pseudomonadati</taxon>
        <taxon>Planctomycetota</taxon>
        <taxon>Planctomycetia</taxon>
        <taxon>Gemmatales</taxon>
        <taxon>Gemmataceae</taxon>
        <taxon>Frigoriglobus</taxon>
    </lineage>
</organism>
<reference evidence="3" key="1">
    <citation type="submission" date="2020-05" db="EMBL/GenBank/DDBJ databases">
        <title>Frigoriglobus tundricola gen. nov., sp. nov., a psychrotolerant cellulolytic planctomycete of the family Gemmataceae with two divergent copies of 16S rRNA gene.</title>
        <authorList>
            <person name="Kulichevskaya I.S."/>
            <person name="Ivanova A.A."/>
            <person name="Naumoff D.G."/>
            <person name="Beletsky A.V."/>
            <person name="Rijpstra W.I.C."/>
            <person name="Sinninghe Damste J.S."/>
            <person name="Mardanov A.V."/>
            <person name="Ravin N.V."/>
            <person name="Dedysh S.N."/>
        </authorList>
    </citation>
    <scope>NUCLEOTIDE SEQUENCE [LARGE SCALE GENOMIC DNA]</scope>
    <source>
        <strain evidence="3">PL17</strain>
    </source>
</reference>
<evidence type="ECO:0000313" key="2">
    <source>
        <dbReference type="EMBL" id="QJW98334.1"/>
    </source>
</evidence>
<protein>
    <submittedName>
        <fullName evidence="2">Uncharacterized protein</fullName>
    </submittedName>
</protein>
<dbReference type="AlphaFoldDB" id="A0A6M5YXV2"/>
<dbReference type="EMBL" id="CP053452">
    <property type="protein sequence ID" value="QJW98334.1"/>
    <property type="molecule type" value="Genomic_DNA"/>
</dbReference>
<evidence type="ECO:0000313" key="3">
    <source>
        <dbReference type="Proteomes" id="UP000503447"/>
    </source>
</evidence>
<dbReference type="RefSeq" id="WP_171473545.1">
    <property type="nucleotide sequence ID" value="NZ_CP053452.2"/>
</dbReference>